<evidence type="ECO:0008006" key="5">
    <source>
        <dbReference type="Google" id="ProtNLM"/>
    </source>
</evidence>
<dbReference type="Proteomes" id="UP000658656">
    <property type="component" value="Unassembled WGS sequence"/>
</dbReference>
<feature type="compositionally biased region" description="Pro residues" evidence="2">
    <location>
        <begin position="119"/>
        <end position="135"/>
    </location>
</feature>
<reference evidence="3" key="1">
    <citation type="journal article" date="2014" name="Int. J. Syst. Evol. Microbiol.">
        <title>Complete genome sequence of Corynebacterium casei LMG S-19264T (=DSM 44701T), isolated from a smear-ripened cheese.</title>
        <authorList>
            <consortium name="US DOE Joint Genome Institute (JGI-PGF)"/>
            <person name="Walter F."/>
            <person name="Albersmeier A."/>
            <person name="Kalinowski J."/>
            <person name="Ruckert C."/>
        </authorList>
    </citation>
    <scope>NUCLEOTIDE SEQUENCE</scope>
    <source>
        <strain evidence="3">CGMCC 4.7679</strain>
    </source>
</reference>
<dbReference type="Pfam" id="PF02575">
    <property type="entry name" value="YbaB_DNA_bd"/>
    <property type="match status" value="1"/>
</dbReference>
<dbReference type="AlphaFoldDB" id="A0A8H9J0J0"/>
<dbReference type="EMBL" id="BNAV01000004">
    <property type="protein sequence ID" value="GHF59211.1"/>
    <property type="molecule type" value="Genomic_DNA"/>
</dbReference>
<dbReference type="Gene3D" id="3.30.1310.10">
    <property type="entry name" value="Nucleoid-associated protein YbaB-like domain"/>
    <property type="match status" value="1"/>
</dbReference>
<dbReference type="GO" id="GO:0003677">
    <property type="term" value="F:DNA binding"/>
    <property type="evidence" value="ECO:0007669"/>
    <property type="project" value="InterPro"/>
</dbReference>
<dbReference type="SUPFAM" id="SSF82607">
    <property type="entry name" value="YbaB-like"/>
    <property type="match status" value="1"/>
</dbReference>
<accession>A0A8H9J0J0</accession>
<name>A0A8H9J0J0_9PSEU</name>
<evidence type="ECO:0000256" key="1">
    <source>
        <dbReference type="SAM" id="Coils"/>
    </source>
</evidence>
<dbReference type="RefSeq" id="WP_145936066.1">
    <property type="nucleotide sequence ID" value="NZ_BNAV01000004.1"/>
</dbReference>
<reference evidence="3" key="2">
    <citation type="submission" date="2020-09" db="EMBL/GenBank/DDBJ databases">
        <authorList>
            <person name="Sun Q."/>
            <person name="Zhou Y."/>
        </authorList>
    </citation>
    <scope>NUCLEOTIDE SEQUENCE</scope>
    <source>
        <strain evidence="3">CGMCC 4.7679</strain>
    </source>
</reference>
<dbReference type="InterPro" id="IPR036894">
    <property type="entry name" value="YbaB-like_sf"/>
</dbReference>
<keyword evidence="1" id="KW-0175">Coiled coil</keyword>
<evidence type="ECO:0000313" key="4">
    <source>
        <dbReference type="Proteomes" id="UP000658656"/>
    </source>
</evidence>
<evidence type="ECO:0000313" key="3">
    <source>
        <dbReference type="EMBL" id="GHF59211.1"/>
    </source>
</evidence>
<proteinExistence type="predicted"/>
<comment type="caution">
    <text evidence="3">The sequence shown here is derived from an EMBL/GenBank/DDBJ whole genome shotgun (WGS) entry which is preliminary data.</text>
</comment>
<feature type="coiled-coil region" evidence="1">
    <location>
        <begin position="8"/>
        <end position="35"/>
    </location>
</feature>
<dbReference type="OrthoDB" id="3692582at2"/>
<dbReference type="InterPro" id="IPR004401">
    <property type="entry name" value="YbaB/EbfC"/>
</dbReference>
<organism evidence="3 4">
    <name type="scientific">Amycolatopsis bartoniae</name>
    <dbReference type="NCBI Taxonomy" id="941986"/>
    <lineage>
        <taxon>Bacteria</taxon>
        <taxon>Bacillati</taxon>
        <taxon>Actinomycetota</taxon>
        <taxon>Actinomycetes</taxon>
        <taxon>Pseudonocardiales</taxon>
        <taxon>Pseudonocardiaceae</taxon>
        <taxon>Amycolatopsis</taxon>
    </lineage>
</organism>
<gene>
    <name evidence="3" type="ORF">GCM10017566_35870</name>
</gene>
<evidence type="ECO:0000256" key="2">
    <source>
        <dbReference type="SAM" id="MobiDB-lite"/>
    </source>
</evidence>
<keyword evidence="4" id="KW-1185">Reference proteome</keyword>
<feature type="region of interest" description="Disordered" evidence="2">
    <location>
        <begin position="105"/>
        <end position="160"/>
    </location>
</feature>
<sequence length="160" mass="17222">MASREERLDRALRSFQEQAAKAAQLKEKLGELRGQGRSPDGAVTVTVAPSGAVMGLQLSPAAMRRTHVQLQQDIMAAIRQATQQAAAQVQDTVRPLLGDRTEQFKDALNAHVPALGPVTPEPPAPPAPQPPPEPVQKPRNRAPAPEVEPEDFGGPILRRD</sequence>
<protein>
    <recommendedName>
        <fullName evidence="5">YbaB/EbfC family nucleoid-associated protein</fullName>
    </recommendedName>
</protein>